<evidence type="ECO:0000313" key="2">
    <source>
        <dbReference type="EMBL" id="TLD95407.1"/>
    </source>
</evidence>
<feature type="transmembrane region" description="Helical" evidence="1">
    <location>
        <begin position="74"/>
        <end position="98"/>
    </location>
</feature>
<protein>
    <submittedName>
        <fullName evidence="2">Uncharacterized protein</fullName>
    </submittedName>
</protein>
<gene>
    <name evidence="2" type="ORF">LS71_008345</name>
</gene>
<dbReference type="Proteomes" id="UP000029733">
    <property type="component" value="Unassembled WGS sequence"/>
</dbReference>
<comment type="caution">
    <text evidence="2">The sequence shown here is derived from an EMBL/GenBank/DDBJ whole genome shotgun (WGS) entry which is preliminary data.</text>
</comment>
<proteinExistence type="predicted"/>
<evidence type="ECO:0000313" key="3">
    <source>
        <dbReference type="Proteomes" id="UP000029733"/>
    </source>
</evidence>
<accession>A0A4U8T9L9</accession>
<keyword evidence="1" id="KW-0812">Transmembrane</keyword>
<evidence type="ECO:0000256" key="1">
    <source>
        <dbReference type="SAM" id="Phobius"/>
    </source>
</evidence>
<reference evidence="2 3" key="1">
    <citation type="journal article" date="2014" name="Genome Announc.">
        <title>Draft genome sequences of eight enterohepatic helicobacter species isolated from both laboratory and wild rodents.</title>
        <authorList>
            <person name="Sheh A."/>
            <person name="Shen Z."/>
            <person name="Fox J.G."/>
        </authorList>
    </citation>
    <scope>NUCLEOTIDE SEQUENCE [LARGE SCALE GENOMIC DNA]</scope>
    <source>
        <strain evidence="2 3">MIT 09-6949</strain>
    </source>
</reference>
<feature type="transmembrane region" description="Helical" evidence="1">
    <location>
        <begin position="50"/>
        <end position="67"/>
    </location>
</feature>
<name>A0A4U8T9L9_9HELI</name>
<feature type="transmembrane region" description="Helical" evidence="1">
    <location>
        <begin position="12"/>
        <end position="30"/>
    </location>
</feature>
<organism evidence="2 3">
    <name type="scientific">Helicobacter jaachi</name>
    <dbReference type="NCBI Taxonomy" id="1677920"/>
    <lineage>
        <taxon>Bacteria</taxon>
        <taxon>Pseudomonadati</taxon>
        <taxon>Campylobacterota</taxon>
        <taxon>Epsilonproteobacteria</taxon>
        <taxon>Campylobacterales</taxon>
        <taxon>Helicobacteraceae</taxon>
        <taxon>Helicobacter</taxon>
    </lineage>
</organism>
<dbReference type="RefSeq" id="WP_034354033.1">
    <property type="nucleotide sequence ID" value="NZ_JRPR02000009.1"/>
</dbReference>
<keyword evidence="1" id="KW-1133">Transmembrane helix</keyword>
<sequence>MTKHISTNKKITLCFSAGIFLMVCLLGYIAGDLWRGYEIFAPLVMENTTALIWIMHILLFGSLLHYAQTDSVSSIGLAIFVVLLIVAIFMLNTISYNIEQEISAIRKMEHIQMICHNGECFYINNQK</sequence>
<dbReference type="EMBL" id="JRPR02000009">
    <property type="protein sequence ID" value="TLD95407.1"/>
    <property type="molecule type" value="Genomic_DNA"/>
</dbReference>
<dbReference type="AlphaFoldDB" id="A0A4U8T9L9"/>
<keyword evidence="1" id="KW-0472">Membrane</keyword>
<keyword evidence="3" id="KW-1185">Reference proteome</keyword>